<feature type="domain" description="DNA helicase Pif1-like DEAD-box helicase" evidence="2">
    <location>
        <begin position="561"/>
        <end position="609"/>
    </location>
</feature>
<keyword evidence="6" id="KW-1185">Reference proteome</keyword>
<comment type="caution">
    <text evidence="5">The sequence shown here is derived from an EMBL/GenBank/DDBJ whole genome shotgun (WGS) entry which is preliminary data.</text>
</comment>
<keyword evidence="1" id="KW-0067">ATP-binding</keyword>
<protein>
    <recommendedName>
        <fullName evidence="1">ATP-dependent DNA helicase</fullName>
        <ecNumber evidence="1">5.6.2.3</ecNumber>
    </recommendedName>
</protein>
<dbReference type="EMBL" id="BQNB010020432">
    <property type="protein sequence ID" value="GJT95898.1"/>
    <property type="molecule type" value="Genomic_DNA"/>
</dbReference>
<comment type="cofactor">
    <cofactor evidence="1">
        <name>Mg(2+)</name>
        <dbReference type="ChEBI" id="CHEBI:18420"/>
    </cofactor>
</comment>
<keyword evidence="1" id="KW-0233">DNA recombination</keyword>
<dbReference type="SUPFAM" id="SSF52540">
    <property type="entry name" value="P-loop containing nucleoside triphosphate hydrolases"/>
    <property type="match status" value="1"/>
</dbReference>
<dbReference type="Proteomes" id="UP001151760">
    <property type="component" value="Unassembled WGS sequence"/>
</dbReference>
<keyword evidence="1" id="KW-0378">Hydrolase</keyword>
<dbReference type="Pfam" id="PF14214">
    <property type="entry name" value="Helitron_like_N"/>
    <property type="match status" value="1"/>
</dbReference>
<keyword evidence="1" id="KW-0547">Nucleotide-binding</keyword>
<gene>
    <name evidence="5" type="ORF">Tco_1091416</name>
</gene>
<evidence type="ECO:0000259" key="4">
    <source>
        <dbReference type="Pfam" id="PF21530"/>
    </source>
</evidence>
<evidence type="ECO:0000313" key="6">
    <source>
        <dbReference type="Proteomes" id="UP001151760"/>
    </source>
</evidence>
<dbReference type="InterPro" id="IPR049163">
    <property type="entry name" value="Pif1-like_2B_dom"/>
</dbReference>
<keyword evidence="1" id="KW-0227">DNA damage</keyword>
<dbReference type="InterPro" id="IPR010285">
    <property type="entry name" value="DNA_helicase_pif1-like_DEAD"/>
</dbReference>
<dbReference type="InterPro" id="IPR025476">
    <property type="entry name" value="Helitron_helicase-like"/>
</dbReference>
<reference evidence="5" key="1">
    <citation type="journal article" date="2022" name="Int. J. Mol. Sci.">
        <title>Draft Genome of Tanacetum Coccineum: Genomic Comparison of Closely Related Tanacetum-Family Plants.</title>
        <authorList>
            <person name="Yamashiro T."/>
            <person name="Shiraishi A."/>
            <person name="Nakayama K."/>
            <person name="Satake H."/>
        </authorList>
    </citation>
    <scope>NUCLEOTIDE SEQUENCE</scope>
</reference>
<evidence type="ECO:0000259" key="2">
    <source>
        <dbReference type="Pfam" id="PF05970"/>
    </source>
</evidence>
<comment type="catalytic activity">
    <reaction evidence="1">
        <text>ATP + H2O = ADP + phosphate + H(+)</text>
        <dbReference type="Rhea" id="RHEA:13065"/>
        <dbReference type="ChEBI" id="CHEBI:15377"/>
        <dbReference type="ChEBI" id="CHEBI:15378"/>
        <dbReference type="ChEBI" id="CHEBI:30616"/>
        <dbReference type="ChEBI" id="CHEBI:43474"/>
        <dbReference type="ChEBI" id="CHEBI:456216"/>
        <dbReference type="EC" id="5.6.2.3"/>
    </reaction>
</comment>
<comment type="similarity">
    <text evidence="1">Belongs to the helicase family.</text>
</comment>
<dbReference type="Pfam" id="PF05970">
    <property type="entry name" value="PIF1"/>
    <property type="match status" value="1"/>
</dbReference>
<accession>A0ABQ5I6Z5</accession>
<organism evidence="5 6">
    <name type="scientific">Tanacetum coccineum</name>
    <dbReference type="NCBI Taxonomy" id="301880"/>
    <lineage>
        <taxon>Eukaryota</taxon>
        <taxon>Viridiplantae</taxon>
        <taxon>Streptophyta</taxon>
        <taxon>Embryophyta</taxon>
        <taxon>Tracheophyta</taxon>
        <taxon>Spermatophyta</taxon>
        <taxon>Magnoliopsida</taxon>
        <taxon>eudicotyledons</taxon>
        <taxon>Gunneridae</taxon>
        <taxon>Pentapetalae</taxon>
        <taxon>asterids</taxon>
        <taxon>campanulids</taxon>
        <taxon>Asterales</taxon>
        <taxon>Asteraceae</taxon>
        <taxon>Asteroideae</taxon>
        <taxon>Anthemideae</taxon>
        <taxon>Anthemidinae</taxon>
        <taxon>Tanacetum</taxon>
    </lineage>
</organism>
<name>A0ABQ5I6Z5_9ASTR</name>
<dbReference type="Pfam" id="PF21530">
    <property type="entry name" value="Pif1_2B_dom"/>
    <property type="match status" value="1"/>
</dbReference>
<dbReference type="PANTHER" id="PTHR45786">
    <property type="entry name" value="DNA BINDING PROTEIN-LIKE"/>
    <property type="match status" value="1"/>
</dbReference>
<dbReference type="InterPro" id="IPR027417">
    <property type="entry name" value="P-loop_NTPase"/>
</dbReference>
<keyword evidence="1" id="KW-0234">DNA repair</keyword>
<reference evidence="5" key="2">
    <citation type="submission" date="2022-01" db="EMBL/GenBank/DDBJ databases">
        <authorList>
            <person name="Yamashiro T."/>
            <person name="Shiraishi A."/>
            <person name="Satake H."/>
            <person name="Nakayama K."/>
        </authorList>
    </citation>
    <scope>NUCLEOTIDE SEQUENCE</scope>
</reference>
<feature type="domain" description="Helitron helicase-like" evidence="3">
    <location>
        <begin position="345"/>
        <end position="477"/>
    </location>
</feature>
<evidence type="ECO:0000313" key="5">
    <source>
        <dbReference type="EMBL" id="GJT95898.1"/>
    </source>
</evidence>
<keyword evidence="1 5" id="KW-0347">Helicase</keyword>
<feature type="domain" description="DNA helicase Pif1-like 2B" evidence="4">
    <location>
        <begin position="706"/>
        <end position="752"/>
    </location>
</feature>
<proteinExistence type="inferred from homology"/>
<evidence type="ECO:0000256" key="1">
    <source>
        <dbReference type="RuleBase" id="RU363044"/>
    </source>
</evidence>
<sequence>MTKEPWDKTADNQSLANILHKSLFIPSNTIIQCYGKVQSFCGLKIAHIGATCAAIKANTRAAIKQNIAASTSRQPARRSEFRMQGKVRLSKFHDAPPPLNRLLDYTDPTTLKFRDKIRVYNSMFYFTSFGARIDHSINTDSAPYTFRINGQNYHRIGSLLPKEGIQPRYVQLYFFDTENEVQNRMSAFTDKETLKGVDTSIVQRLIEMLNQSSSVANEFWMAKIWSHSYGPINVQLKLLGERTKAMQYNKPTVAEVAAFITNDFGDGVPTRDIIVDKKDCGPKRISKLHPSYMALQYPLLFPYGEDGFHEKIPYHTNEGSQKINRGFVTMKEFYAYIIQQRNDQDLYHNVCDTVKRGDTNAEGLGKRIVLAGTFTGGPRYMMSNYQDAMALCRTYGNPDLFITFTSNPKWPEISEILSYLPGQKPHDRPEVGTRVFKLKLTQLLEELIKNKVFGDCLGVIYIIEFQKRGLPHVHILLWLEEHYKCNTPAQIDDIISAEILSQLEDPEGYKVVTEFMLHGPCGKDAKHALCNIEEKCSKHFPKSFNEETITDADGYSIYHRRDNKSFATKGKFKTGKTFLYKTIMARLRLERMIVLAVASSGIASLLFPGEDEATWIEIPERFLIKEWTNPIEQIVQETYPDFTTRQHDNDYLKERAILTPRNDDSDKINAYMFKKIAGDTVTYTSADEICKVLTDTLEQHNLYPVEFLNSLNFPGMPPHSLCLKKELTIMLIQKVNPSKGLCNGTRLIITDLVQFVIWAKILTGSHVGGNVLIHRIILTSTQSKWPFVLNRRQFPIGPCYAMTINKSQGQSLNHVVLYLPNPVFSHGQLYVALFKVTDPEGLKILMILDQNKELHNHTRNIVFKETFNNLT</sequence>
<evidence type="ECO:0000259" key="3">
    <source>
        <dbReference type="Pfam" id="PF14214"/>
    </source>
</evidence>
<dbReference type="GO" id="GO:0004386">
    <property type="term" value="F:helicase activity"/>
    <property type="evidence" value="ECO:0007669"/>
    <property type="project" value="UniProtKB-KW"/>
</dbReference>
<dbReference type="CDD" id="cd18809">
    <property type="entry name" value="SF1_C_RecD"/>
    <property type="match status" value="1"/>
</dbReference>
<dbReference type="PANTHER" id="PTHR45786:SF74">
    <property type="entry name" value="ATP-DEPENDENT DNA HELICASE"/>
    <property type="match status" value="1"/>
</dbReference>
<dbReference type="EC" id="5.6.2.3" evidence="1"/>